<dbReference type="RefSeq" id="WP_139516653.1">
    <property type="nucleotide sequence ID" value="NZ_CP040896.1"/>
</dbReference>
<evidence type="ECO:0000313" key="1">
    <source>
        <dbReference type="EMBL" id="QDA61479.1"/>
    </source>
</evidence>
<evidence type="ECO:0000313" key="2">
    <source>
        <dbReference type="Proteomes" id="UP000305398"/>
    </source>
</evidence>
<keyword evidence="2" id="KW-1185">Reference proteome</keyword>
<proteinExistence type="predicted"/>
<gene>
    <name evidence="1" type="ORF">FHG12_15840</name>
</gene>
<dbReference type="AlphaFoldDB" id="A0A5B8A2S6"/>
<accession>A0A5B8A2S6</accession>
<reference evidence="1 2" key="1">
    <citation type="submission" date="2019-06" db="EMBL/GenBank/DDBJ databases">
        <authorList>
            <person name="Srinivasan S."/>
        </authorList>
    </citation>
    <scope>NUCLEOTIDE SEQUENCE [LARGE SCALE GENOMIC DNA]</scope>
    <source>
        <strain evidence="1 2">17J68-5</strain>
    </source>
</reference>
<protein>
    <submittedName>
        <fullName evidence="1">Uncharacterized protein</fullName>
    </submittedName>
</protein>
<dbReference type="OrthoDB" id="883448at2"/>
<dbReference type="KEGG" id="hyj:FHG12_15840"/>
<dbReference type="Proteomes" id="UP000305398">
    <property type="component" value="Chromosome"/>
</dbReference>
<sequence>MSLDSSTFFLHTPDAEKTTIETQTASGSVQQHDALLIAQTPRQKLFVTLDTKRRYVTLTYVDDSSDDIELDFVQDYEEVEDLLEDAGLYGRHDGELGVLYHNLLFLLMNP</sequence>
<dbReference type="EMBL" id="CP040896">
    <property type="protein sequence ID" value="QDA61479.1"/>
    <property type="molecule type" value="Genomic_DNA"/>
</dbReference>
<name>A0A5B8A2S6_9BACT</name>
<organism evidence="1 2">
    <name type="scientific">Hymenobacter jejuensis</name>
    <dbReference type="NCBI Taxonomy" id="2502781"/>
    <lineage>
        <taxon>Bacteria</taxon>
        <taxon>Pseudomonadati</taxon>
        <taxon>Bacteroidota</taxon>
        <taxon>Cytophagia</taxon>
        <taxon>Cytophagales</taxon>
        <taxon>Hymenobacteraceae</taxon>
        <taxon>Hymenobacter</taxon>
    </lineage>
</organism>